<sequence length="50" mass="5378">LAPGVRRGKDGNLPVPVVEGKKTRCGSSSGSETQDHHALSYKSHHRLTPE</sequence>
<protein>
    <submittedName>
        <fullName evidence="2">Uncharacterized protein</fullName>
    </submittedName>
</protein>
<dbReference type="Proteomes" id="UP000595437">
    <property type="component" value="Chromosome 2"/>
</dbReference>
<dbReference type="AlphaFoldDB" id="A0A7T8QWB1"/>
<accession>A0A7T8QWB1</accession>
<feature type="non-terminal residue" evidence="2">
    <location>
        <position position="1"/>
    </location>
</feature>
<proteinExistence type="predicted"/>
<evidence type="ECO:0000313" key="2">
    <source>
        <dbReference type="EMBL" id="QQP57441.1"/>
    </source>
</evidence>
<evidence type="ECO:0000313" key="3">
    <source>
        <dbReference type="Proteomes" id="UP000595437"/>
    </source>
</evidence>
<keyword evidence="3" id="KW-1185">Reference proteome</keyword>
<feature type="region of interest" description="Disordered" evidence="1">
    <location>
        <begin position="1"/>
        <end position="50"/>
    </location>
</feature>
<name>A0A7T8QWB1_CALRO</name>
<dbReference type="EMBL" id="CP045891">
    <property type="protein sequence ID" value="QQP57441.1"/>
    <property type="molecule type" value="Genomic_DNA"/>
</dbReference>
<evidence type="ECO:0000256" key="1">
    <source>
        <dbReference type="SAM" id="MobiDB-lite"/>
    </source>
</evidence>
<organism evidence="2 3">
    <name type="scientific">Caligus rogercresseyi</name>
    <name type="common">Sea louse</name>
    <dbReference type="NCBI Taxonomy" id="217165"/>
    <lineage>
        <taxon>Eukaryota</taxon>
        <taxon>Metazoa</taxon>
        <taxon>Ecdysozoa</taxon>
        <taxon>Arthropoda</taxon>
        <taxon>Crustacea</taxon>
        <taxon>Multicrustacea</taxon>
        <taxon>Hexanauplia</taxon>
        <taxon>Copepoda</taxon>
        <taxon>Siphonostomatoida</taxon>
        <taxon>Caligidae</taxon>
        <taxon>Caligus</taxon>
    </lineage>
</organism>
<reference evidence="3" key="1">
    <citation type="submission" date="2021-01" db="EMBL/GenBank/DDBJ databases">
        <title>Caligus Genome Assembly.</title>
        <authorList>
            <person name="Gallardo-Escarate C."/>
        </authorList>
    </citation>
    <scope>NUCLEOTIDE SEQUENCE [LARGE SCALE GENOMIC DNA]</scope>
</reference>
<gene>
    <name evidence="2" type="ORF">FKW44_002436</name>
</gene>
<feature type="non-terminal residue" evidence="2">
    <location>
        <position position="50"/>
    </location>
</feature>